<dbReference type="InterPro" id="IPR050583">
    <property type="entry name" value="Mycobacterial_A85_antigen"/>
</dbReference>
<evidence type="ECO:0000313" key="2">
    <source>
        <dbReference type="Proteomes" id="UP000525652"/>
    </source>
</evidence>
<keyword evidence="2" id="KW-1185">Reference proteome</keyword>
<comment type="caution">
    <text evidence="1">The sequence shown here is derived from an EMBL/GenBank/DDBJ whole genome shotgun (WGS) entry which is preliminary data.</text>
</comment>
<evidence type="ECO:0000313" key="1">
    <source>
        <dbReference type="EMBL" id="MBC2602121.1"/>
    </source>
</evidence>
<dbReference type="Pfam" id="PF00756">
    <property type="entry name" value="Esterase"/>
    <property type="match status" value="1"/>
</dbReference>
<proteinExistence type="predicted"/>
<protein>
    <submittedName>
        <fullName evidence="1">Esterase family protein</fullName>
    </submittedName>
</protein>
<dbReference type="InterPro" id="IPR000801">
    <property type="entry name" value="Esterase-like"/>
</dbReference>
<dbReference type="PANTHER" id="PTHR48098:SF1">
    <property type="entry name" value="DIACYLGLYCEROL ACYLTRANSFERASE_MYCOLYLTRANSFERASE AG85A"/>
    <property type="match status" value="1"/>
</dbReference>
<gene>
    <name evidence="1" type="ORF">H5P30_10065</name>
</gene>
<dbReference type="AlphaFoldDB" id="A0A7X1E4G4"/>
<dbReference type="RefSeq" id="WP_185692821.1">
    <property type="nucleotide sequence ID" value="NZ_JACHVA010000082.1"/>
</dbReference>
<dbReference type="InterPro" id="IPR029058">
    <property type="entry name" value="AB_hydrolase_fold"/>
</dbReference>
<dbReference type="GO" id="GO:0016747">
    <property type="term" value="F:acyltransferase activity, transferring groups other than amino-acyl groups"/>
    <property type="evidence" value="ECO:0007669"/>
    <property type="project" value="TreeGrafter"/>
</dbReference>
<dbReference type="EMBL" id="JACHVA010000082">
    <property type="protein sequence ID" value="MBC2602121.1"/>
    <property type="molecule type" value="Genomic_DNA"/>
</dbReference>
<dbReference type="SUPFAM" id="SSF53474">
    <property type="entry name" value="alpha/beta-Hydrolases"/>
    <property type="match status" value="1"/>
</dbReference>
<dbReference type="PANTHER" id="PTHR48098">
    <property type="entry name" value="ENTEROCHELIN ESTERASE-RELATED"/>
    <property type="match status" value="1"/>
</dbReference>
<name>A0A7X1E4G4_9BACT</name>
<dbReference type="Proteomes" id="UP000525652">
    <property type="component" value="Unassembled WGS sequence"/>
</dbReference>
<accession>A0A7X1E4G4</accession>
<sequence>MAWLSTRFFSQQLGVSTSVEVLLPQPDAQGQIGMSTPDRLDRYPALYLLHGWSDDETIWMRRTSIERYAASYPLVVVMPRVDLSYYQDTASGMNYWSYISQELPSLCEAWFPIRSDRKARFAAGLSMGGYGAFRLGLAHPERYSAAVSLSGALDIGHLSNHWKDDPVRRTKMNAIFGDVSQVPGSDADLLHLLKQPRNEPTRFYQWCGTEDFLYESNSDFRQAAEKASLPLQYSEGPGDHSWAHWDREIQGALDWLMKDTEYSGQ</sequence>
<reference evidence="1 2" key="1">
    <citation type="submission" date="2020-07" db="EMBL/GenBank/DDBJ databases">
        <authorList>
            <person name="Feng X."/>
        </authorList>
    </citation>
    <scope>NUCLEOTIDE SEQUENCE [LARGE SCALE GENOMIC DNA]</scope>
    <source>
        <strain evidence="1 2">JCM14086</strain>
    </source>
</reference>
<organism evidence="1 2">
    <name type="scientific">Puniceicoccus vermicola</name>
    <dbReference type="NCBI Taxonomy" id="388746"/>
    <lineage>
        <taxon>Bacteria</taxon>
        <taxon>Pseudomonadati</taxon>
        <taxon>Verrucomicrobiota</taxon>
        <taxon>Opitutia</taxon>
        <taxon>Puniceicoccales</taxon>
        <taxon>Puniceicoccaceae</taxon>
        <taxon>Puniceicoccus</taxon>
    </lineage>
</organism>
<dbReference type="Gene3D" id="3.40.50.1820">
    <property type="entry name" value="alpha/beta hydrolase"/>
    <property type="match status" value="1"/>
</dbReference>